<accession>A0A9P9EAZ0</accession>
<dbReference type="PANTHER" id="PTHR46115">
    <property type="entry name" value="THIOREDOXIN-LIKE PROTEIN 1"/>
    <property type="match status" value="1"/>
</dbReference>
<dbReference type="PROSITE" id="PS51352">
    <property type="entry name" value="THIOREDOXIN_2"/>
    <property type="match status" value="1"/>
</dbReference>
<dbReference type="InterPro" id="IPR005746">
    <property type="entry name" value="Thioredoxin"/>
</dbReference>
<evidence type="ECO:0000256" key="2">
    <source>
        <dbReference type="ARBA" id="ARBA00023157"/>
    </source>
</evidence>
<reference evidence="4" key="1">
    <citation type="journal article" date="2021" name="Nat. Commun.">
        <title>Genetic determinants of endophytism in the Arabidopsis root mycobiome.</title>
        <authorList>
            <person name="Mesny F."/>
            <person name="Miyauchi S."/>
            <person name="Thiergart T."/>
            <person name="Pickel B."/>
            <person name="Atanasova L."/>
            <person name="Karlsson M."/>
            <person name="Huettel B."/>
            <person name="Barry K.W."/>
            <person name="Haridas S."/>
            <person name="Chen C."/>
            <person name="Bauer D."/>
            <person name="Andreopoulos W."/>
            <person name="Pangilinan J."/>
            <person name="LaButti K."/>
            <person name="Riley R."/>
            <person name="Lipzen A."/>
            <person name="Clum A."/>
            <person name="Drula E."/>
            <person name="Henrissat B."/>
            <person name="Kohler A."/>
            <person name="Grigoriev I.V."/>
            <person name="Martin F.M."/>
            <person name="Hacquard S."/>
        </authorList>
    </citation>
    <scope>NUCLEOTIDE SEQUENCE</scope>
    <source>
        <strain evidence="4">MPI-CAGE-AT-0147</strain>
    </source>
</reference>
<dbReference type="OrthoDB" id="10263751at2759"/>
<dbReference type="PRINTS" id="PR00421">
    <property type="entry name" value="THIOREDOXIN"/>
</dbReference>
<dbReference type="PROSITE" id="PS00194">
    <property type="entry name" value="THIOREDOXIN_1"/>
    <property type="match status" value="1"/>
</dbReference>
<dbReference type="Proteomes" id="UP000738349">
    <property type="component" value="Unassembled WGS sequence"/>
</dbReference>
<dbReference type="Pfam" id="PF00085">
    <property type="entry name" value="Thioredoxin"/>
    <property type="match status" value="1"/>
</dbReference>
<dbReference type="InterPro" id="IPR013766">
    <property type="entry name" value="Thioredoxin_domain"/>
</dbReference>
<dbReference type="Gene3D" id="3.40.30.10">
    <property type="entry name" value="Glutaredoxin"/>
    <property type="match status" value="1"/>
</dbReference>
<keyword evidence="2" id="KW-1015">Disulfide bond</keyword>
<dbReference type="InterPro" id="IPR017937">
    <property type="entry name" value="Thioredoxin_CS"/>
</dbReference>
<organism evidence="4 5">
    <name type="scientific">Dactylonectria macrodidyma</name>
    <dbReference type="NCBI Taxonomy" id="307937"/>
    <lineage>
        <taxon>Eukaryota</taxon>
        <taxon>Fungi</taxon>
        <taxon>Dikarya</taxon>
        <taxon>Ascomycota</taxon>
        <taxon>Pezizomycotina</taxon>
        <taxon>Sordariomycetes</taxon>
        <taxon>Hypocreomycetidae</taxon>
        <taxon>Hypocreales</taxon>
        <taxon>Nectriaceae</taxon>
        <taxon>Dactylonectria</taxon>
    </lineage>
</organism>
<comment type="similarity">
    <text evidence="1">Belongs to the thioredoxin family.</text>
</comment>
<dbReference type="InterPro" id="IPR036249">
    <property type="entry name" value="Thioredoxin-like_sf"/>
</dbReference>
<name>A0A9P9EAZ0_9HYPO</name>
<evidence type="ECO:0000256" key="1">
    <source>
        <dbReference type="ARBA" id="ARBA00008987"/>
    </source>
</evidence>
<dbReference type="SUPFAM" id="SSF52833">
    <property type="entry name" value="Thioredoxin-like"/>
    <property type="match status" value="1"/>
</dbReference>
<gene>
    <name evidence="4" type="ORF">EDB81DRAFT_95545</name>
</gene>
<feature type="domain" description="Thioredoxin" evidence="3">
    <location>
        <begin position="28"/>
        <end position="145"/>
    </location>
</feature>
<keyword evidence="5" id="KW-1185">Reference proteome</keyword>
<dbReference type="NCBIfam" id="TIGR01068">
    <property type="entry name" value="thioredoxin"/>
    <property type="match status" value="1"/>
</dbReference>
<evidence type="ECO:0000259" key="3">
    <source>
        <dbReference type="PROSITE" id="PS51352"/>
    </source>
</evidence>
<protein>
    <submittedName>
        <fullName evidence="4">Thioredoxin-like protein</fullName>
    </submittedName>
</protein>
<evidence type="ECO:0000313" key="4">
    <source>
        <dbReference type="EMBL" id="KAH7134323.1"/>
    </source>
</evidence>
<dbReference type="GO" id="GO:0015035">
    <property type="term" value="F:protein-disulfide reductase activity"/>
    <property type="evidence" value="ECO:0007669"/>
    <property type="project" value="InterPro"/>
</dbReference>
<dbReference type="AlphaFoldDB" id="A0A9P9EAZ0"/>
<comment type="caution">
    <text evidence="4">The sequence shown here is derived from an EMBL/GenBank/DDBJ whole genome shotgun (WGS) entry which is preliminary data.</text>
</comment>
<proteinExistence type="inferred from homology"/>
<dbReference type="EMBL" id="JAGMUV010000014">
    <property type="protein sequence ID" value="KAH7134323.1"/>
    <property type="molecule type" value="Genomic_DNA"/>
</dbReference>
<dbReference type="FunFam" id="3.40.30.10:FF:000245">
    <property type="entry name" value="Thioredoxin"/>
    <property type="match status" value="1"/>
</dbReference>
<evidence type="ECO:0000313" key="5">
    <source>
        <dbReference type="Proteomes" id="UP000738349"/>
    </source>
</evidence>
<dbReference type="CDD" id="cd02947">
    <property type="entry name" value="TRX_family"/>
    <property type="match status" value="1"/>
</dbReference>
<sequence>MASSSRFLRPISSIARSGAVAPRVFTTRPFSTTVPNFAVRNIQSAEEYNEVVKSATKPILIDCFATWCGPCKAISPILEKLSDDPALSSKIDFVKIDVDELPDVSGELGIRAMPTFIILKDGVKAEELVGANPPALLKMLQKHAV</sequence>